<dbReference type="InterPro" id="IPR001851">
    <property type="entry name" value="ABC_transp_permease"/>
</dbReference>
<keyword evidence="3 6" id="KW-0812">Transmembrane</keyword>
<feature type="transmembrane region" description="Helical" evidence="6">
    <location>
        <begin position="271"/>
        <end position="293"/>
    </location>
</feature>
<sequence length="308" mass="33048">MNDILTLDLITTIIRISTPLAFAALGGLLTFKAGILNIAMDGFMLMAAFVGVGTAYFTGNLYISVVAAVLSSMILSALFGYFNLKFKANIFIAGTAIGILASGLTAVLLKGVFGQMGVFTAGKVLRFPQYNIPIIKDIPVLRELFSGYTILVYMAYILTPVVSFVLYRTKWGLRVRAVGESPDAAASLGINVFSIKMQTVILSGFFCGLAGAYLSLDYVSLFSRDMTGDRGLIALAAIFFAKGDPVRTVAVTLLFGTAQGLSVRMQLTAGIAPQIMQIIPYFVTMLALIIVGVQAKRKHFNIEATTAR</sequence>
<dbReference type="PANTHER" id="PTHR43370">
    <property type="entry name" value="SUGAR ABC TRANSPORTER INTEGRAL MEMBRANE PROTEIN-RELATED"/>
    <property type="match status" value="1"/>
</dbReference>
<evidence type="ECO:0000256" key="6">
    <source>
        <dbReference type="SAM" id="Phobius"/>
    </source>
</evidence>
<proteinExistence type="predicted"/>
<organism evidence="7">
    <name type="scientific">uncultured spirochete</name>
    <dbReference type="NCBI Taxonomy" id="156406"/>
    <lineage>
        <taxon>Bacteria</taxon>
        <taxon>Pseudomonadati</taxon>
        <taxon>Spirochaetota</taxon>
        <taxon>Spirochaetia</taxon>
        <taxon>Spirochaetales</taxon>
        <taxon>environmental samples</taxon>
    </lineage>
</organism>
<dbReference type="AlphaFoldDB" id="A0A3P3XR94"/>
<evidence type="ECO:0000256" key="2">
    <source>
        <dbReference type="ARBA" id="ARBA00022475"/>
    </source>
</evidence>
<keyword evidence="2" id="KW-1003">Cell membrane</keyword>
<keyword evidence="4 6" id="KW-1133">Transmembrane helix</keyword>
<dbReference type="GO" id="GO:0005886">
    <property type="term" value="C:plasma membrane"/>
    <property type="evidence" value="ECO:0007669"/>
    <property type="project" value="UniProtKB-SubCell"/>
</dbReference>
<evidence type="ECO:0000256" key="5">
    <source>
        <dbReference type="ARBA" id="ARBA00023136"/>
    </source>
</evidence>
<feature type="transmembrane region" description="Helical" evidence="6">
    <location>
        <begin position="199"/>
        <end position="216"/>
    </location>
</feature>
<feature type="transmembrane region" description="Helical" evidence="6">
    <location>
        <begin position="89"/>
        <end position="109"/>
    </location>
</feature>
<feature type="transmembrane region" description="Helical" evidence="6">
    <location>
        <begin position="62"/>
        <end position="82"/>
    </location>
</feature>
<evidence type="ECO:0000256" key="3">
    <source>
        <dbReference type="ARBA" id="ARBA00022692"/>
    </source>
</evidence>
<evidence type="ECO:0000256" key="4">
    <source>
        <dbReference type="ARBA" id="ARBA00022989"/>
    </source>
</evidence>
<evidence type="ECO:0000256" key="1">
    <source>
        <dbReference type="ARBA" id="ARBA00004651"/>
    </source>
</evidence>
<dbReference type="CDD" id="cd06580">
    <property type="entry name" value="TM_PBP1_transp_TpRbsC_like"/>
    <property type="match status" value="1"/>
</dbReference>
<protein>
    <submittedName>
        <fullName evidence="7">Sugar ABC transporter, permease protein</fullName>
    </submittedName>
</protein>
<dbReference type="PANTHER" id="PTHR43370:SF1">
    <property type="entry name" value="GUANOSINE ABC TRANSPORTER PERMEASE PROTEIN NUPQ"/>
    <property type="match status" value="1"/>
</dbReference>
<accession>A0A3P3XR94</accession>
<dbReference type="GO" id="GO:0022857">
    <property type="term" value="F:transmembrane transporter activity"/>
    <property type="evidence" value="ECO:0007669"/>
    <property type="project" value="InterPro"/>
</dbReference>
<feature type="transmembrane region" description="Helical" evidence="6">
    <location>
        <begin position="145"/>
        <end position="167"/>
    </location>
</feature>
<dbReference type="Pfam" id="PF02653">
    <property type="entry name" value="BPD_transp_2"/>
    <property type="match status" value="1"/>
</dbReference>
<feature type="transmembrane region" description="Helical" evidence="6">
    <location>
        <begin position="12"/>
        <end position="31"/>
    </location>
</feature>
<keyword evidence="5 6" id="KW-0472">Membrane</keyword>
<reference evidence="7" key="1">
    <citation type="submission" date="2017-02" db="EMBL/GenBank/DDBJ databases">
        <authorList>
            <person name="Regsiter A."/>
            <person name="William W."/>
        </authorList>
    </citation>
    <scope>NUCLEOTIDE SEQUENCE</scope>
    <source>
        <strain evidence="7">BdmA 4</strain>
    </source>
</reference>
<name>A0A3P3XR94_9SPIR</name>
<dbReference type="EMBL" id="FWDO01000005">
    <property type="protein sequence ID" value="SLM18815.1"/>
    <property type="molecule type" value="Genomic_DNA"/>
</dbReference>
<gene>
    <name evidence="7" type="ORF">SPIRO4BDMA_50330</name>
</gene>
<comment type="subcellular location">
    <subcellularLocation>
        <location evidence="1">Cell membrane</location>
        <topology evidence="1">Multi-pass membrane protein</topology>
    </subcellularLocation>
</comment>
<evidence type="ECO:0000313" key="7">
    <source>
        <dbReference type="EMBL" id="SLM18815.1"/>
    </source>
</evidence>
<feature type="transmembrane region" description="Helical" evidence="6">
    <location>
        <begin position="38"/>
        <end position="56"/>
    </location>
</feature>